<sequence length="128" mass="14101">MTRTTPELAPPLQTSTPIFEVNFGYIFTMSVCLLDCLLPETAQPAVQNLKIESAVLGGSLLDICIGRWWEAVILMEGPPGGCGGGLFANESSSHRVERRRMASQFWSGQWEVLYSNGFGNPPRFFSSK</sequence>
<proteinExistence type="predicted"/>
<comment type="caution">
    <text evidence="1">The sequence shown here is derived from an EMBL/GenBank/DDBJ whole genome shotgun (WGS) entry which is preliminary data.</text>
</comment>
<name>A0A4Y2LKA2_ARAVE</name>
<reference evidence="1 2" key="1">
    <citation type="journal article" date="2019" name="Sci. Rep.">
        <title>Orb-weaving spider Araneus ventricosus genome elucidates the spidroin gene catalogue.</title>
        <authorList>
            <person name="Kono N."/>
            <person name="Nakamura H."/>
            <person name="Ohtoshi R."/>
            <person name="Moran D.A.P."/>
            <person name="Shinohara A."/>
            <person name="Yoshida Y."/>
            <person name="Fujiwara M."/>
            <person name="Mori M."/>
            <person name="Tomita M."/>
            <person name="Arakawa K."/>
        </authorList>
    </citation>
    <scope>NUCLEOTIDE SEQUENCE [LARGE SCALE GENOMIC DNA]</scope>
</reference>
<dbReference type="AlphaFoldDB" id="A0A4Y2LKA2"/>
<evidence type="ECO:0000313" key="1">
    <source>
        <dbReference type="EMBL" id="GBN14964.1"/>
    </source>
</evidence>
<dbReference type="Proteomes" id="UP000499080">
    <property type="component" value="Unassembled WGS sequence"/>
</dbReference>
<gene>
    <name evidence="1" type="ORF">AVEN_109394_1</name>
</gene>
<accession>A0A4Y2LKA2</accession>
<protein>
    <submittedName>
        <fullName evidence="1">Uncharacterized protein</fullName>
    </submittedName>
</protein>
<keyword evidence="2" id="KW-1185">Reference proteome</keyword>
<evidence type="ECO:0000313" key="2">
    <source>
        <dbReference type="Proteomes" id="UP000499080"/>
    </source>
</evidence>
<organism evidence="1 2">
    <name type="scientific">Araneus ventricosus</name>
    <name type="common">Orbweaver spider</name>
    <name type="synonym">Epeira ventricosa</name>
    <dbReference type="NCBI Taxonomy" id="182803"/>
    <lineage>
        <taxon>Eukaryota</taxon>
        <taxon>Metazoa</taxon>
        <taxon>Ecdysozoa</taxon>
        <taxon>Arthropoda</taxon>
        <taxon>Chelicerata</taxon>
        <taxon>Arachnida</taxon>
        <taxon>Araneae</taxon>
        <taxon>Araneomorphae</taxon>
        <taxon>Entelegynae</taxon>
        <taxon>Araneoidea</taxon>
        <taxon>Araneidae</taxon>
        <taxon>Araneus</taxon>
    </lineage>
</organism>
<dbReference type="EMBL" id="BGPR01005968">
    <property type="protein sequence ID" value="GBN14964.1"/>
    <property type="molecule type" value="Genomic_DNA"/>
</dbReference>